<protein>
    <submittedName>
        <fullName evidence="1">Uncharacterized protein</fullName>
    </submittedName>
</protein>
<dbReference type="AlphaFoldDB" id="A0A7W6EA61"/>
<keyword evidence="2" id="KW-1185">Reference proteome</keyword>
<gene>
    <name evidence="1" type="ORF">GGR95_002509</name>
</gene>
<reference evidence="1 2" key="1">
    <citation type="submission" date="2020-08" db="EMBL/GenBank/DDBJ databases">
        <title>Genomic Encyclopedia of Type Strains, Phase IV (KMG-IV): sequencing the most valuable type-strain genomes for metagenomic binning, comparative biology and taxonomic classification.</title>
        <authorList>
            <person name="Goeker M."/>
        </authorList>
    </citation>
    <scope>NUCLEOTIDE SEQUENCE [LARGE SCALE GENOMIC DNA]</scope>
    <source>
        <strain evidence="1 2">DSM 102234</strain>
    </source>
</reference>
<sequence>MAHDKLIDFSVGNPNEAQRPATPLELMFDLKANWPLRLRR</sequence>
<accession>A0A7W6EA61</accession>
<organism evidence="1 2">
    <name type="scientific">Sulfitobacter undariae</name>
    <dbReference type="NCBI Taxonomy" id="1563671"/>
    <lineage>
        <taxon>Bacteria</taxon>
        <taxon>Pseudomonadati</taxon>
        <taxon>Pseudomonadota</taxon>
        <taxon>Alphaproteobacteria</taxon>
        <taxon>Rhodobacterales</taxon>
        <taxon>Roseobacteraceae</taxon>
        <taxon>Sulfitobacter</taxon>
    </lineage>
</organism>
<comment type="caution">
    <text evidence="1">The sequence shown here is derived from an EMBL/GenBank/DDBJ whole genome shotgun (WGS) entry which is preliminary data.</text>
</comment>
<dbReference type="EMBL" id="JACIEI010000008">
    <property type="protein sequence ID" value="MBB3994860.1"/>
    <property type="molecule type" value="Genomic_DNA"/>
</dbReference>
<name>A0A7W6EA61_9RHOB</name>
<evidence type="ECO:0000313" key="2">
    <source>
        <dbReference type="Proteomes" id="UP000530268"/>
    </source>
</evidence>
<proteinExistence type="predicted"/>
<evidence type="ECO:0000313" key="1">
    <source>
        <dbReference type="EMBL" id="MBB3994860.1"/>
    </source>
</evidence>
<dbReference type="Proteomes" id="UP000530268">
    <property type="component" value="Unassembled WGS sequence"/>
</dbReference>